<dbReference type="PANTHER" id="PTHR48022">
    <property type="entry name" value="PLASTIDIC GLUCOSE TRANSPORTER 4"/>
    <property type="match status" value="1"/>
</dbReference>
<feature type="transmembrane region" description="Helical" evidence="6">
    <location>
        <begin position="46"/>
        <end position="71"/>
    </location>
</feature>
<reference evidence="8 9" key="1">
    <citation type="submission" date="2015-01" db="EMBL/GenBank/DDBJ databases">
        <title>The Genome Sequence of Exophiala xenobiotica CBS118157.</title>
        <authorList>
            <consortium name="The Broad Institute Genomics Platform"/>
            <person name="Cuomo C."/>
            <person name="de Hoog S."/>
            <person name="Gorbushina A."/>
            <person name="Stielow B."/>
            <person name="Teixiera M."/>
            <person name="Abouelleil A."/>
            <person name="Chapman S.B."/>
            <person name="Priest M."/>
            <person name="Young S.K."/>
            <person name="Wortman J."/>
            <person name="Nusbaum C."/>
            <person name="Birren B."/>
        </authorList>
    </citation>
    <scope>NUCLEOTIDE SEQUENCE [LARGE SCALE GENOMIC DNA]</scope>
    <source>
        <strain evidence="8 9">CBS 118157</strain>
    </source>
</reference>
<evidence type="ECO:0000256" key="3">
    <source>
        <dbReference type="ARBA" id="ARBA00022692"/>
    </source>
</evidence>
<dbReference type="PROSITE" id="PS50850">
    <property type="entry name" value="MFS"/>
    <property type="match status" value="1"/>
</dbReference>
<comment type="subcellular location">
    <subcellularLocation>
        <location evidence="1">Membrane</location>
        <topology evidence="1">Multi-pass membrane protein</topology>
    </subcellularLocation>
</comment>
<protein>
    <recommendedName>
        <fullName evidence="7">Major facilitator superfamily (MFS) profile domain-containing protein</fullName>
    </recommendedName>
</protein>
<evidence type="ECO:0000256" key="4">
    <source>
        <dbReference type="ARBA" id="ARBA00022989"/>
    </source>
</evidence>
<proteinExistence type="inferred from homology"/>
<evidence type="ECO:0000256" key="2">
    <source>
        <dbReference type="ARBA" id="ARBA00010992"/>
    </source>
</evidence>
<comment type="similarity">
    <text evidence="2">Belongs to the major facilitator superfamily. Sugar transporter (TC 2.A.1.1) family.</text>
</comment>
<dbReference type="GeneID" id="25331603"/>
<dbReference type="RefSeq" id="XP_013311502.1">
    <property type="nucleotide sequence ID" value="XM_013456048.1"/>
</dbReference>
<evidence type="ECO:0000313" key="8">
    <source>
        <dbReference type="EMBL" id="KIW50918.1"/>
    </source>
</evidence>
<dbReference type="STRING" id="348802.A0A0D2E645"/>
<gene>
    <name evidence="8" type="ORF">PV05_09695</name>
</gene>
<dbReference type="InterPro" id="IPR050360">
    <property type="entry name" value="MFS_Sugar_Transporters"/>
</dbReference>
<dbReference type="Gene3D" id="1.20.1250.20">
    <property type="entry name" value="MFS general substrate transporter like domains"/>
    <property type="match status" value="1"/>
</dbReference>
<feature type="domain" description="Major facilitator superfamily (MFS) profile" evidence="7">
    <location>
        <begin position="1"/>
        <end position="140"/>
    </location>
</feature>
<dbReference type="HOGENOM" id="CLU_1310145_0_0_1"/>
<name>A0A0D2E645_9EURO</name>
<feature type="transmembrane region" description="Helical" evidence="6">
    <location>
        <begin position="12"/>
        <end position="34"/>
    </location>
</feature>
<dbReference type="OrthoDB" id="4366261at2759"/>
<keyword evidence="5 6" id="KW-0472">Membrane</keyword>
<evidence type="ECO:0000256" key="6">
    <source>
        <dbReference type="SAM" id="Phobius"/>
    </source>
</evidence>
<dbReference type="InterPro" id="IPR036259">
    <property type="entry name" value="MFS_trans_sf"/>
</dbReference>
<feature type="transmembrane region" description="Helical" evidence="6">
    <location>
        <begin position="118"/>
        <end position="136"/>
    </location>
</feature>
<organism evidence="8 9">
    <name type="scientific">Exophiala xenobiotica</name>
    <dbReference type="NCBI Taxonomy" id="348802"/>
    <lineage>
        <taxon>Eukaryota</taxon>
        <taxon>Fungi</taxon>
        <taxon>Dikarya</taxon>
        <taxon>Ascomycota</taxon>
        <taxon>Pezizomycotina</taxon>
        <taxon>Eurotiomycetes</taxon>
        <taxon>Chaetothyriomycetidae</taxon>
        <taxon>Chaetothyriales</taxon>
        <taxon>Herpotrichiellaceae</taxon>
        <taxon>Exophiala</taxon>
    </lineage>
</organism>
<evidence type="ECO:0000259" key="7">
    <source>
        <dbReference type="PROSITE" id="PS50850"/>
    </source>
</evidence>
<evidence type="ECO:0000256" key="5">
    <source>
        <dbReference type="ARBA" id="ARBA00023136"/>
    </source>
</evidence>
<dbReference type="SUPFAM" id="SSF103473">
    <property type="entry name" value="MFS general substrate transporter"/>
    <property type="match status" value="1"/>
</dbReference>
<keyword evidence="4 6" id="KW-1133">Transmembrane helix</keyword>
<dbReference type="GO" id="GO:0016020">
    <property type="term" value="C:membrane"/>
    <property type="evidence" value="ECO:0007669"/>
    <property type="project" value="UniProtKB-SubCell"/>
</dbReference>
<dbReference type="PANTHER" id="PTHR48022:SF5">
    <property type="entry name" value="ALPHA-GLUCOSIDES PERMEASE MPH2-RELATED"/>
    <property type="match status" value="1"/>
</dbReference>
<feature type="transmembrane region" description="Helical" evidence="6">
    <location>
        <begin position="83"/>
        <end position="106"/>
    </location>
</feature>
<dbReference type="EMBL" id="KN847322">
    <property type="protein sequence ID" value="KIW50918.1"/>
    <property type="molecule type" value="Genomic_DNA"/>
</dbReference>
<keyword evidence="3 6" id="KW-0812">Transmembrane</keyword>
<dbReference type="GO" id="GO:0005351">
    <property type="term" value="F:carbohydrate:proton symporter activity"/>
    <property type="evidence" value="ECO:0007669"/>
    <property type="project" value="TreeGrafter"/>
</dbReference>
<dbReference type="Pfam" id="PF00083">
    <property type="entry name" value="Sugar_tr"/>
    <property type="match status" value="1"/>
</dbReference>
<sequence length="210" mass="23262">MQWLLMPRVGRRTFFIWGLIGVGTFFLIVGGLGVRQASAPSSGLSWAVGGLLLVSVFIVDISVAPLSYTLVSEIPSSLLRKKSVVIARFCYATVNIVANVLTPYQLNPTAWGWGARSGSFWAGSCALLLIFTYFFVPEPKDRPIAELDLLFEKKVSARNFSKPKSTYPRAQRTKMQLDILRSGSAEVRILRAYHLFDEAKSQRASRGPVC</sequence>
<evidence type="ECO:0000313" key="9">
    <source>
        <dbReference type="Proteomes" id="UP000054342"/>
    </source>
</evidence>
<dbReference type="InterPro" id="IPR020846">
    <property type="entry name" value="MFS_dom"/>
</dbReference>
<evidence type="ECO:0000256" key="1">
    <source>
        <dbReference type="ARBA" id="ARBA00004141"/>
    </source>
</evidence>
<dbReference type="InterPro" id="IPR005828">
    <property type="entry name" value="MFS_sugar_transport-like"/>
</dbReference>
<accession>A0A0D2E645</accession>
<dbReference type="AlphaFoldDB" id="A0A0D2E645"/>
<dbReference type="Proteomes" id="UP000054342">
    <property type="component" value="Unassembled WGS sequence"/>
</dbReference>
<keyword evidence="9" id="KW-1185">Reference proteome</keyword>